<dbReference type="Proteomes" id="UP000657421">
    <property type="component" value="Unassembled WGS sequence"/>
</dbReference>
<dbReference type="RefSeq" id="WP_249307501.1">
    <property type="nucleotide sequence ID" value="NZ_JACRSZ010000003.1"/>
</dbReference>
<protein>
    <submittedName>
        <fullName evidence="1">Uncharacterized protein</fullName>
    </submittedName>
</protein>
<organism evidence="1 2">
    <name type="scientific">Jingyaoa shaoxingensis</name>
    <dbReference type="NCBI Taxonomy" id="2763671"/>
    <lineage>
        <taxon>Bacteria</taxon>
        <taxon>Bacillati</taxon>
        <taxon>Bacillota</taxon>
        <taxon>Clostridia</taxon>
        <taxon>Lachnospirales</taxon>
        <taxon>Lachnospiraceae</taxon>
        <taxon>Jingyaoa</taxon>
    </lineage>
</organism>
<dbReference type="EMBL" id="JACRSZ010000003">
    <property type="protein sequence ID" value="MBC8572495.1"/>
    <property type="molecule type" value="Genomic_DNA"/>
</dbReference>
<proteinExistence type="predicted"/>
<evidence type="ECO:0000313" key="2">
    <source>
        <dbReference type="Proteomes" id="UP000657421"/>
    </source>
</evidence>
<gene>
    <name evidence="1" type="ORF">H8716_05245</name>
</gene>
<name>A0ABR7N7W7_9FIRM</name>
<evidence type="ECO:0000313" key="1">
    <source>
        <dbReference type="EMBL" id="MBC8572495.1"/>
    </source>
</evidence>
<comment type="caution">
    <text evidence="1">The sequence shown here is derived from an EMBL/GenBank/DDBJ whole genome shotgun (WGS) entry which is preliminary data.</text>
</comment>
<accession>A0ABR7N7W7</accession>
<keyword evidence="2" id="KW-1185">Reference proteome</keyword>
<reference evidence="1 2" key="1">
    <citation type="submission" date="2020-08" db="EMBL/GenBank/DDBJ databases">
        <title>Genome public.</title>
        <authorList>
            <person name="Liu C."/>
            <person name="Sun Q."/>
        </authorList>
    </citation>
    <scope>NUCLEOTIDE SEQUENCE [LARGE SCALE GENOMIC DNA]</scope>
    <source>
        <strain evidence="1 2">NSJ-46</strain>
    </source>
</reference>
<sequence length="204" mass="24108">MPETKKYPVNTAVWITTALLAAEVYDNNTTCDKSDMYFKQNIIIKQAQELAEGSVSNARCSQWCCADHEDSYNNYLRGDFEENHSFRRLSLINEFQDKTYPENLNMTDELMMNGRRITMEELFYFIREQYPAIIKKETNTNESVAIHGTKEEGKFPTMKEIKKEFDKILSYMGHPEQEKHIILLPMQWQSVMENQWKNSQTMMQ</sequence>